<accession>A0A6G6Y4Y7</accession>
<evidence type="ECO:0000256" key="1">
    <source>
        <dbReference type="SAM" id="Phobius"/>
    </source>
</evidence>
<dbReference type="KEGG" id="spzr:G5C33_09060"/>
<keyword evidence="3" id="KW-1185">Reference proteome</keyword>
<keyword evidence="1" id="KW-0472">Membrane</keyword>
<gene>
    <name evidence="2" type="ORF">G5C33_09060</name>
</gene>
<reference evidence="2 3" key="1">
    <citation type="submission" date="2020-02" db="EMBL/GenBank/DDBJ databases">
        <authorList>
            <person name="Zheng R.K."/>
            <person name="Sun C.M."/>
        </authorList>
    </citation>
    <scope>NUCLEOTIDE SEQUENCE [LARGE SCALE GENOMIC DNA]</scope>
    <source>
        <strain evidence="3">zrk23</strain>
    </source>
</reference>
<protein>
    <submittedName>
        <fullName evidence="2">Uncharacterized protein</fullName>
    </submittedName>
</protein>
<sequence>MSDRVDFSKGGLVAAAAGGPIGAAILATGALVEGGVESAGTLISFIPLVGISFIFGFFISAIPAMFGSYAMASLGCAHIWARAYAAWGIAGGFIGGGVITLLTVLIGSVGLFLATRVMGASVFLFGAATGTLCALLARRYVRWLPEESE</sequence>
<feature type="transmembrane region" description="Helical" evidence="1">
    <location>
        <begin position="84"/>
        <end position="111"/>
    </location>
</feature>
<dbReference type="AlphaFoldDB" id="A0A6G6Y4Y7"/>
<dbReference type="EMBL" id="CP049109">
    <property type="protein sequence ID" value="QIG79911.1"/>
    <property type="molecule type" value="Genomic_DNA"/>
</dbReference>
<feature type="transmembrane region" description="Helical" evidence="1">
    <location>
        <begin position="117"/>
        <end position="137"/>
    </location>
</feature>
<keyword evidence="1" id="KW-0812">Transmembrane</keyword>
<evidence type="ECO:0000313" key="2">
    <source>
        <dbReference type="EMBL" id="QIG79911.1"/>
    </source>
</evidence>
<keyword evidence="1" id="KW-1133">Transmembrane helix</keyword>
<dbReference type="Proteomes" id="UP000501568">
    <property type="component" value="Chromosome"/>
</dbReference>
<evidence type="ECO:0000313" key="3">
    <source>
        <dbReference type="Proteomes" id="UP000501568"/>
    </source>
</evidence>
<organism evidence="2 3">
    <name type="scientific">Stakelama tenebrarum</name>
    <dbReference type="NCBI Taxonomy" id="2711215"/>
    <lineage>
        <taxon>Bacteria</taxon>
        <taxon>Pseudomonadati</taxon>
        <taxon>Pseudomonadota</taxon>
        <taxon>Alphaproteobacteria</taxon>
        <taxon>Sphingomonadales</taxon>
        <taxon>Sphingomonadaceae</taxon>
        <taxon>Stakelama</taxon>
    </lineage>
</organism>
<dbReference type="RefSeq" id="WP_165326920.1">
    <property type="nucleotide sequence ID" value="NZ_CP049109.1"/>
</dbReference>
<feature type="transmembrane region" description="Helical" evidence="1">
    <location>
        <begin position="12"/>
        <end position="32"/>
    </location>
</feature>
<feature type="transmembrane region" description="Helical" evidence="1">
    <location>
        <begin position="44"/>
        <end position="72"/>
    </location>
</feature>
<proteinExistence type="predicted"/>
<name>A0A6G6Y4Y7_9SPHN</name>